<dbReference type="PANTHER" id="PTHR37029">
    <property type="entry name" value="SSR1768 PROTEIN"/>
    <property type="match status" value="1"/>
</dbReference>
<comment type="caution">
    <text evidence="1">The sequence shown here is derived from an EMBL/GenBank/DDBJ whole genome shotgun (WGS) entry which is preliminary data.</text>
</comment>
<dbReference type="PANTHER" id="PTHR37029:SF1">
    <property type="entry name" value="SSR1768 PROTEIN"/>
    <property type="match status" value="1"/>
</dbReference>
<protein>
    <recommendedName>
        <fullName evidence="3">DUF2283 domain-containing protein</fullName>
    </recommendedName>
</protein>
<accession>A0A0G0Q172</accession>
<evidence type="ECO:0008006" key="3">
    <source>
        <dbReference type="Google" id="ProtNLM"/>
    </source>
</evidence>
<dbReference type="AlphaFoldDB" id="A0A0G0Q172"/>
<evidence type="ECO:0000313" key="1">
    <source>
        <dbReference type="EMBL" id="KKR34099.1"/>
    </source>
</evidence>
<reference evidence="1 2" key="1">
    <citation type="journal article" date="2015" name="Nature">
        <title>rRNA introns, odd ribosomes, and small enigmatic genomes across a large radiation of phyla.</title>
        <authorList>
            <person name="Brown C.T."/>
            <person name="Hug L.A."/>
            <person name="Thomas B.C."/>
            <person name="Sharon I."/>
            <person name="Castelle C.J."/>
            <person name="Singh A."/>
            <person name="Wilkins M.J."/>
            <person name="Williams K.H."/>
            <person name="Banfield J.F."/>
        </authorList>
    </citation>
    <scope>NUCLEOTIDE SEQUENCE [LARGE SCALE GENOMIC DNA]</scope>
</reference>
<dbReference type="Proteomes" id="UP000034539">
    <property type="component" value="Unassembled WGS sequence"/>
</dbReference>
<sequence length="75" mass="8454">MEVKYDSVTDSLYISLSEGKYEKTKKITDVILVDMTNRGKVLGIEILDASENIQKFNPKDLNLNIHLGNTSSHQV</sequence>
<dbReference type="InterPro" id="IPR019270">
    <property type="entry name" value="DUF2283"/>
</dbReference>
<proteinExistence type="predicted"/>
<gene>
    <name evidence="1" type="ORF">UT63_C0006G0017</name>
</gene>
<evidence type="ECO:0000313" key="2">
    <source>
        <dbReference type="Proteomes" id="UP000034539"/>
    </source>
</evidence>
<organism evidence="1 2">
    <name type="scientific">Candidatus Gottesmanbacteria bacterium GW2011_GWC2_39_8</name>
    <dbReference type="NCBI Taxonomy" id="1618450"/>
    <lineage>
        <taxon>Bacteria</taxon>
        <taxon>Candidatus Gottesmaniibacteriota</taxon>
    </lineage>
</organism>
<dbReference type="EMBL" id="LBXN01000006">
    <property type="protein sequence ID" value="KKR34099.1"/>
    <property type="molecule type" value="Genomic_DNA"/>
</dbReference>
<name>A0A0G0Q172_9BACT</name>
<dbReference type="Pfam" id="PF10049">
    <property type="entry name" value="DUF2283"/>
    <property type="match status" value="1"/>
</dbReference>